<dbReference type="GO" id="GO:0006220">
    <property type="term" value="P:pyrimidine nucleotide metabolic process"/>
    <property type="evidence" value="ECO:0007669"/>
    <property type="project" value="UniProtKB-UniRule"/>
</dbReference>
<dbReference type="EMBL" id="LHXS01000102">
    <property type="protein sequence ID" value="KXA95987.1"/>
    <property type="molecule type" value="Genomic_DNA"/>
</dbReference>
<sequence length="175" mass="20123">MVTVAISGLHGTGKTTAAEALSEKFDLRHVSAGSVFRRLAKEKNMSLKEFSSYVEDHPEIDRKMDGKIAREAEKDNVLLDARLAGWMAKDADIRILLTAPLEKRVQRISERDGRPYEEVKEETLAREESEKKRYRELYDIDVNDHSVFDLIINTEKFDQDQMIQLLEKAIKLVSE</sequence>
<evidence type="ECO:0000313" key="11">
    <source>
        <dbReference type="EMBL" id="KXA95987.1"/>
    </source>
</evidence>
<keyword evidence="5 10" id="KW-0547">Nucleotide-binding</keyword>
<keyword evidence="4 10" id="KW-0808">Transferase</keyword>
<evidence type="ECO:0000256" key="3">
    <source>
        <dbReference type="ARBA" id="ARBA00022490"/>
    </source>
</evidence>
<keyword evidence="6 10" id="KW-0418">Kinase</keyword>
<dbReference type="NCBIfam" id="TIGR02173">
    <property type="entry name" value="cyt_kin_arch"/>
    <property type="match status" value="1"/>
</dbReference>
<gene>
    <name evidence="10" type="primary">cmk</name>
    <name evidence="11" type="ORF">AKJ38_04135</name>
</gene>
<dbReference type="InterPro" id="IPR027417">
    <property type="entry name" value="P-loop_NTPase"/>
</dbReference>
<keyword evidence="7 10" id="KW-0067">ATP-binding</keyword>
<keyword evidence="12" id="KW-1185">Reference proteome</keyword>
<name>A0A133UPE6_9EURY</name>
<evidence type="ECO:0000256" key="8">
    <source>
        <dbReference type="ARBA" id="ARBA00047615"/>
    </source>
</evidence>
<organism evidence="11 12">
    <name type="scientific">candidate division MSBL1 archaeon SCGC-AAA259I14</name>
    <dbReference type="NCBI Taxonomy" id="1698268"/>
    <lineage>
        <taxon>Archaea</taxon>
        <taxon>Methanobacteriati</taxon>
        <taxon>Methanobacteriota</taxon>
        <taxon>candidate division MSBL1</taxon>
    </lineage>
</organism>
<reference evidence="11 12" key="1">
    <citation type="journal article" date="2016" name="Sci. Rep.">
        <title>Metabolic traits of an uncultured archaeal lineage -MSBL1- from brine pools of the Red Sea.</title>
        <authorList>
            <person name="Mwirichia R."/>
            <person name="Alam I."/>
            <person name="Rashid M."/>
            <person name="Vinu M."/>
            <person name="Ba-Alawi W."/>
            <person name="Anthony Kamau A."/>
            <person name="Kamanda Ngugi D."/>
            <person name="Goker M."/>
            <person name="Klenk H.P."/>
            <person name="Bajic V."/>
            <person name="Stingl U."/>
        </authorList>
    </citation>
    <scope>NUCLEOTIDE SEQUENCE [LARGE SCALE GENOMIC DNA]</scope>
    <source>
        <strain evidence="11">SCGC-AAA259I14</strain>
    </source>
</reference>
<proteinExistence type="inferred from homology"/>
<dbReference type="InterPro" id="IPR011994">
    <property type="entry name" value="Cytidylate_kinase_dom"/>
</dbReference>
<dbReference type="EC" id="2.7.4.25" evidence="10"/>
<dbReference type="GO" id="GO:0036430">
    <property type="term" value="F:CMP kinase activity"/>
    <property type="evidence" value="ECO:0007669"/>
    <property type="project" value="RHEA"/>
</dbReference>
<comment type="catalytic activity">
    <reaction evidence="8 10">
        <text>dCMP + ATP = dCDP + ADP</text>
        <dbReference type="Rhea" id="RHEA:25094"/>
        <dbReference type="ChEBI" id="CHEBI:30616"/>
        <dbReference type="ChEBI" id="CHEBI:57566"/>
        <dbReference type="ChEBI" id="CHEBI:58593"/>
        <dbReference type="ChEBI" id="CHEBI:456216"/>
        <dbReference type="EC" id="2.7.4.25"/>
    </reaction>
</comment>
<evidence type="ECO:0000313" key="12">
    <source>
        <dbReference type="Proteomes" id="UP000070414"/>
    </source>
</evidence>
<dbReference type="AlphaFoldDB" id="A0A133UPE6"/>
<evidence type="ECO:0000256" key="7">
    <source>
        <dbReference type="ARBA" id="ARBA00022840"/>
    </source>
</evidence>
<dbReference type="GO" id="GO:0036431">
    <property type="term" value="F:dCMP kinase activity"/>
    <property type="evidence" value="ECO:0007669"/>
    <property type="project" value="InterPro"/>
</dbReference>
<dbReference type="Gene3D" id="3.40.50.300">
    <property type="entry name" value="P-loop containing nucleotide triphosphate hydrolases"/>
    <property type="match status" value="1"/>
</dbReference>
<dbReference type="GO" id="GO:0005737">
    <property type="term" value="C:cytoplasm"/>
    <property type="evidence" value="ECO:0007669"/>
    <property type="project" value="UniProtKB-SubCell"/>
</dbReference>
<evidence type="ECO:0000256" key="9">
    <source>
        <dbReference type="ARBA" id="ARBA00048478"/>
    </source>
</evidence>
<comment type="similarity">
    <text evidence="2 10">Belongs to the cytidylate kinase family. Type 2 subfamily.</text>
</comment>
<evidence type="ECO:0000256" key="6">
    <source>
        <dbReference type="ARBA" id="ARBA00022777"/>
    </source>
</evidence>
<evidence type="ECO:0000256" key="4">
    <source>
        <dbReference type="ARBA" id="ARBA00022679"/>
    </source>
</evidence>
<dbReference type="GO" id="GO:0005524">
    <property type="term" value="F:ATP binding"/>
    <property type="evidence" value="ECO:0007669"/>
    <property type="project" value="UniProtKB-UniRule"/>
</dbReference>
<protein>
    <recommendedName>
        <fullName evidence="10">Cytidylate kinase</fullName>
        <shortName evidence="10">CK</shortName>
        <ecNumber evidence="10">2.7.4.25</ecNumber>
    </recommendedName>
    <alternativeName>
        <fullName evidence="10">Cytidine monophosphate kinase</fullName>
        <shortName evidence="10">CMP kinase</shortName>
    </alternativeName>
</protein>
<keyword evidence="3 10" id="KW-0963">Cytoplasm</keyword>
<evidence type="ECO:0000256" key="1">
    <source>
        <dbReference type="ARBA" id="ARBA00004496"/>
    </source>
</evidence>
<comment type="catalytic activity">
    <reaction evidence="9 10">
        <text>CMP + ATP = CDP + ADP</text>
        <dbReference type="Rhea" id="RHEA:11600"/>
        <dbReference type="ChEBI" id="CHEBI:30616"/>
        <dbReference type="ChEBI" id="CHEBI:58069"/>
        <dbReference type="ChEBI" id="CHEBI:60377"/>
        <dbReference type="ChEBI" id="CHEBI:456216"/>
        <dbReference type="EC" id="2.7.4.25"/>
    </reaction>
</comment>
<evidence type="ECO:0000256" key="5">
    <source>
        <dbReference type="ARBA" id="ARBA00022741"/>
    </source>
</evidence>
<feature type="binding site" evidence="10">
    <location>
        <begin position="8"/>
        <end position="16"/>
    </location>
    <ligand>
        <name>ATP</name>
        <dbReference type="ChEBI" id="CHEBI:30616"/>
    </ligand>
</feature>
<dbReference type="Proteomes" id="UP000070414">
    <property type="component" value="Unassembled WGS sequence"/>
</dbReference>
<accession>A0A133UPE6</accession>
<evidence type="ECO:0000256" key="10">
    <source>
        <dbReference type="HAMAP-Rule" id="MF_00239"/>
    </source>
</evidence>
<dbReference type="CDD" id="cd02020">
    <property type="entry name" value="CMPK"/>
    <property type="match status" value="1"/>
</dbReference>
<dbReference type="InterPro" id="IPR011892">
    <property type="entry name" value="Cyt_kin_arch"/>
</dbReference>
<dbReference type="SUPFAM" id="SSF52540">
    <property type="entry name" value="P-loop containing nucleoside triphosphate hydrolases"/>
    <property type="match status" value="1"/>
</dbReference>
<comment type="caution">
    <text evidence="11">The sequence shown here is derived from an EMBL/GenBank/DDBJ whole genome shotgun (WGS) entry which is preliminary data.</text>
</comment>
<dbReference type="HAMAP" id="MF_00239">
    <property type="entry name" value="Cytidyl_kinase_type2"/>
    <property type="match status" value="1"/>
</dbReference>
<comment type="subcellular location">
    <subcellularLocation>
        <location evidence="1 10">Cytoplasm</location>
    </subcellularLocation>
</comment>
<evidence type="ECO:0000256" key="2">
    <source>
        <dbReference type="ARBA" id="ARBA00011005"/>
    </source>
</evidence>
<dbReference type="Pfam" id="PF13189">
    <property type="entry name" value="Cytidylate_kin2"/>
    <property type="match status" value="1"/>
</dbReference>